<dbReference type="PANTHER" id="PTHR47926">
    <property type="entry name" value="PENTATRICOPEPTIDE REPEAT-CONTAINING PROTEIN"/>
    <property type="match status" value="1"/>
</dbReference>
<dbReference type="InterPro" id="IPR046960">
    <property type="entry name" value="PPR_At4g14850-like_plant"/>
</dbReference>
<dbReference type="Proteomes" id="UP000001514">
    <property type="component" value="Unassembled WGS sequence"/>
</dbReference>
<name>D8TC22_SELML</name>
<dbReference type="EMBL" id="GL377714">
    <property type="protein sequence ID" value="EFJ05801.1"/>
    <property type="molecule type" value="Genomic_DNA"/>
</dbReference>
<sequence length="207" mass="22693">MPHRDTTSWNTILAAHATSSDVNRALALFHSMPQRNPQSWNAILAMHCSNRDIDAARSLFAAMPCRDAIAWNTMLAAHAQMGGPNRAKKFFDAMPDQTLASWATLLCAYGHTDGAVALFDLAKCTVSPDAVCWVLVLNACSHSGRCFLAGSYLRSMAYDFAVRPTKQHYNCIVDALARGGYVAEAHELVAEMPFVPDSLEWTCLRGD</sequence>
<evidence type="ECO:0008006" key="5">
    <source>
        <dbReference type="Google" id="ProtNLM"/>
    </source>
</evidence>
<dbReference type="InterPro" id="IPR011990">
    <property type="entry name" value="TPR-like_helical_dom_sf"/>
</dbReference>
<keyword evidence="4" id="KW-1185">Reference proteome</keyword>
<proteinExistence type="predicted"/>
<protein>
    <recommendedName>
        <fullName evidence="5">Pentacotripeptide-repeat region of PRORP domain-containing protein</fullName>
    </recommendedName>
</protein>
<dbReference type="AlphaFoldDB" id="D8TC22"/>
<feature type="repeat" description="PPR" evidence="2">
    <location>
        <begin position="67"/>
        <end position="101"/>
    </location>
</feature>
<evidence type="ECO:0000313" key="4">
    <source>
        <dbReference type="Proteomes" id="UP000001514"/>
    </source>
</evidence>
<dbReference type="PROSITE" id="PS51375">
    <property type="entry name" value="PPR"/>
    <property type="match status" value="2"/>
</dbReference>
<evidence type="ECO:0000256" key="1">
    <source>
        <dbReference type="ARBA" id="ARBA00022737"/>
    </source>
</evidence>
<dbReference type="OrthoDB" id="1436350at2759"/>
<evidence type="ECO:0000313" key="3">
    <source>
        <dbReference type="EMBL" id="EFJ05801.1"/>
    </source>
</evidence>
<gene>
    <name evidence="3" type="ORF">SELMODRAFT_136545</name>
</gene>
<reference evidence="3 4" key="1">
    <citation type="journal article" date="2011" name="Science">
        <title>The Selaginella genome identifies genetic changes associated with the evolution of vascular plants.</title>
        <authorList>
            <person name="Banks J.A."/>
            <person name="Nishiyama T."/>
            <person name="Hasebe M."/>
            <person name="Bowman J.L."/>
            <person name="Gribskov M."/>
            <person name="dePamphilis C."/>
            <person name="Albert V.A."/>
            <person name="Aono N."/>
            <person name="Aoyama T."/>
            <person name="Ambrose B.A."/>
            <person name="Ashton N.W."/>
            <person name="Axtell M.J."/>
            <person name="Barker E."/>
            <person name="Barker M.S."/>
            <person name="Bennetzen J.L."/>
            <person name="Bonawitz N.D."/>
            <person name="Chapple C."/>
            <person name="Cheng C."/>
            <person name="Correa L.G."/>
            <person name="Dacre M."/>
            <person name="DeBarry J."/>
            <person name="Dreyer I."/>
            <person name="Elias M."/>
            <person name="Engstrom E.M."/>
            <person name="Estelle M."/>
            <person name="Feng L."/>
            <person name="Finet C."/>
            <person name="Floyd S.K."/>
            <person name="Frommer W.B."/>
            <person name="Fujita T."/>
            <person name="Gramzow L."/>
            <person name="Gutensohn M."/>
            <person name="Harholt J."/>
            <person name="Hattori M."/>
            <person name="Heyl A."/>
            <person name="Hirai T."/>
            <person name="Hiwatashi Y."/>
            <person name="Ishikawa M."/>
            <person name="Iwata M."/>
            <person name="Karol K.G."/>
            <person name="Koehler B."/>
            <person name="Kolukisaoglu U."/>
            <person name="Kubo M."/>
            <person name="Kurata T."/>
            <person name="Lalonde S."/>
            <person name="Li K."/>
            <person name="Li Y."/>
            <person name="Litt A."/>
            <person name="Lyons E."/>
            <person name="Manning G."/>
            <person name="Maruyama T."/>
            <person name="Michael T.P."/>
            <person name="Mikami K."/>
            <person name="Miyazaki S."/>
            <person name="Morinaga S."/>
            <person name="Murata T."/>
            <person name="Mueller-Roeber B."/>
            <person name="Nelson D.R."/>
            <person name="Obara M."/>
            <person name="Oguri Y."/>
            <person name="Olmstead R.G."/>
            <person name="Onodera N."/>
            <person name="Petersen B.L."/>
            <person name="Pils B."/>
            <person name="Prigge M."/>
            <person name="Rensing S.A."/>
            <person name="Riano-Pachon D.M."/>
            <person name="Roberts A.W."/>
            <person name="Sato Y."/>
            <person name="Scheller H.V."/>
            <person name="Schulz B."/>
            <person name="Schulz C."/>
            <person name="Shakirov E.V."/>
            <person name="Shibagaki N."/>
            <person name="Shinohara N."/>
            <person name="Shippen D.E."/>
            <person name="Soerensen I."/>
            <person name="Sotooka R."/>
            <person name="Sugimoto N."/>
            <person name="Sugita M."/>
            <person name="Sumikawa N."/>
            <person name="Tanurdzic M."/>
            <person name="Theissen G."/>
            <person name="Ulvskov P."/>
            <person name="Wakazuki S."/>
            <person name="Weng J.K."/>
            <person name="Willats W.W."/>
            <person name="Wipf D."/>
            <person name="Wolf P.G."/>
            <person name="Yang L."/>
            <person name="Zimmer A.D."/>
            <person name="Zhu Q."/>
            <person name="Mitros T."/>
            <person name="Hellsten U."/>
            <person name="Loque D."/>
            <person name="Otillar R."/>
            <person name="Salamov A."/>
            <person name="Schmutz J."/>
            <person name="Shapiro H."/>
            <person name="Lindquist E."/>
            <person name="Lucas S."/>
            <person name="Rokhsar D."/>
            <person name="Grigoriev I.V."/>
        </authorList>
    </citation>
    <scope>NUCLEOTIDE SEQUENCE [LARGE SCALE GENOMIC DNA]</scope>
</reference>
<dbReference type="NCBIfam" id="TIGR00756">
    <property type="entry name" value="PPR"/>
    <property type="match status" value="2"/>
</dbReference>
<dbReference type="GO" id="GO:0009451">
    <property type="term" value="P:RNA modification"/>
    <property type="evidence" value="ECO:0007669"/>
    <property type="project" value="InterPro"/>
</dbReference>
<dbReference type="Gramene" id="EFJ05801">
    <property type="protein sequence ID" value="EFJ05801"/>
    <property type="gene ID" value="SELMODRAFT_136545"/>
</dbReference>
<dbReference type="InParanoid" id="D8TC22"/>
<dbReference type="InterPro" id="IPR002885">
    <property type="entry name" value="PPR_rpt"/>
</dbReference>
<accession>D8TC22</accession>
<keyword evidence="1" id="KW-0677">Repeat</keyword>
<dbReference type="eggNOG" id="KOG4197">
    <property type="taxonomic scope" value="Eukaryota"/>
</dbReference>
<feature type="repeat" description="PPR" evidence="2">
    <location>
        <begin position="5"/>
        <end position="39"/>
    </location>
</feature>
<dbReference type="Pfam" id="PF01535">
    <property type="entry name" value="PPR"/>
    <property type="match status" value="4"/>
</dbReference>
<dbReference type="GO" id="GO:0003723">
    <property type="term" value="F:RNA binding"/>
    <property type="evidence" value="ECO:0007669"/>
    <property type="project" value="InterPro"/>
</dbReference>
<dbReference type="HOGENOM" id="CLU_002706_0_0_1"/>
<dbReference type="KEGG" id="smo:SELMODRAFT_136545"/>
<dbReference type="Gene3D" id="1.25.40.10">
    <property type="entry name" value="Tetratricopeptide repeat domain"/>
    <property type="match status" value="2"/>
</dbReference>
<organism evidence="4">
    <name type="scientific">Selaginella moellendorffii</name>
    <name type="common">Spikemoss</name>
    <dbReference type="NCBI Taxonomy" id="88036"/>
    <lineage>
        <taxon>Eukaryota</taxon>
        <taxon>Viridiplantae</taxon>
        <taxon>Streptophyta</taxon>
        <taxon>Embryophyta</taxon>
        <taxon>Tracheophyta</taxon>
        <taxon>Lycopodiopsida</taxon>
        <taxon>Selaginellales</taxon>
        <taxon>Selaginellaceae</taxon>
        <taxon>Selaginella</taxon>
    </lineage>
</organism>
<evidence type="ECO:0000256" key="2">
    <source>
        <dbReference type="PROSITE-ProRule" id="PRU00708"/>
    </source>
</evidence>